<dbReference type="RefSeq" id="WP_101637232.1">
    <property type="nucleotide sequence ID" value="NZ_PKHU01000004.1"/>
</dbReference>
<feature type="domain" description="Arylsulfotransferase N-terminal" evidence="2">
    <location>
        <begin position="43"/>
        <end position="133"/>
    </location>
</feature>
<dbReference type="AlphaFoldDB" id="A0A2I1N9W9"/>
<reference evidence="3 4" key="1">
    <citation type="submission" date="2017-12" db="EMBL/GenBank/DDBJ databases">
        <title>Phylogenetic diversity of female urinary microbiome.</title>
        <authorList>
            <person name="Thomas-White K."/>
            <person name="Wolfe A.J."/>
        </authorList>
    </citation>
    <scope>NUCLEOTIDE SEQUENCE [LARGE SCALE GENOMIC DNA]</scope>
    <source>
        <strain evidence="3 4">UMB0112</strain>
    </source>
</reference>
<dbReference type="InterPro" id="IPR038477">
    <property type="entry name" value="ASST_N_sf"/>
</dbReference>
<dbReference type="GO" id="GO:0004062">
    <property type="term" value="F:aryl sulfotransferase activity"/>
    <property type="evidence" value="ECO:0007669"/>
    <property type="project" value="InterPro"/>
</dbReference>
<keyword evidence="1" id="KW-0732">Signal</keyword>
<dbReference type="Pfam" id="PF05935">
    <property type="entry name" value="Arylsulfotrans"/>
    <property type="match status" value="1"/>
</dbReference>
<gene>
    <name evidence="3" type="ORF">CYJ41_04885</name>
</gene>
<evidence type="ECO:0000313" key="4">
    <source>
        <dbReference type="Proteomes" id="UP000234639"/>
    </source>
</evidence>
<dbReference type="PANTHER" id="PTHR35340:SF10">
    <property type="entry name" value="CYTOPLASMIC PROTEIN"/>
    <property type="match status" value="1"/>
</dbReference>
<dbReference type="InterPro" id="IPR053143">
    <property type="entry name" value="Arylsulfate_ST"/>
</dbReference>
<evidence type="ECO:0000256" key="1">
    <source>
        <dbReference type="SAM" id="SignalP"/>
    </source>
</evidence>
<dbReference type="InterPro" id="IPR010262">
    <property type="entry name" value="Arylsulfotransferase_bact"/>
</dbReference>
<dbReference type="PANTHER" id="PTHR35340">
    <property type="entry name" value="PQQ ENZYME REPEAT PROTEIN-RELATED"/>
    <property type="match status" value="1"/>
</dbReference>
<dbReference type="InterPro" id="IPR035391">
    <property type="entry name" value="Arylsulfotran_N"/>
</dbReference>
<evidence type="ECO:0000313" key="3">
    <source>
        <dbReference type="EMBL" id="PKZ29177.1"/>
    </source>
</evidence>
<proteinExistence type="predicted"/>
<dbReference type="EMBL" id="PKHU01000004">
    <property type="protein sequence ID" value="PKZ29177.1"/>
    <property type="molecule type" value="Genomic_DNA"/>
</dbReference>
<keyword evidence="3" id="KW-0808">Transferase</keyword>
<accession>A0A2I1N9W9</accession>
<dbReference type="Gene3D" id="2.60.40.3100">
    <property type="entry name" value="Arylsulphate sulphotransferase monomer, N-terminal domain"/>
    <property type="match status" value="1"/>
</dbReference>
<dbReference type="Proteomes" id="UP000234639">
    <property type="component" value="Unassembled WGS sequence"/>
</dbReference>
<feature type="signal peptide" evidence="1">
    <location>
        <begin position="1"/>
        <end position="24"/>
    </location>
</feature>
<name>A0A2I1N9W9_9BACT</name>
<dbReference type="Pfam" id="PF17425">
    <property type="entry name" value="Arylsulfotran_N"/>
    <property type="match status" value="1"/>
</dbReference>
<evidence type="ECO:0000259" key="2">
    <source>
        <dbReference type="Pfam" id="PF17425"/>
    </source>
</evidence>
<comment type="caution">
    <text evidence="3">The sequence shown here is derived from an EMBL/GenBank/DDBJ whole genome shotgun (WGS) entry which is preliminary data.</text>
</comment>
<organism evidence="3 4">
    <name type="scientific">Campylobacter ureolyticus</name>
    <dbReference type="NCBI Taxonomy" id="827"/>
    <lineage>
        <taxon>Bacteria</taxon>
        <taxon>Pseudomonadati</taxon>
        <taxon>Campylobacterota</taxon>
        <taxon>Epsilonproteobacteria</taxon>
        <taxon>Campylobacterales</taxon>
        <taxon>Campylobacteraceae</taxon>
        <taxon>Campylobacter</taxon>
    </lineage>
</organism>
<protein>
    <submittedName>
        <fullName evidence="3">Aryl-sulfate sulfotransferase</fullName>
    </submittedName>
</protein>
<feature type="chain" id="PRO_5014119695" evidence="1">
    <location>
        <begin position="25"/>
        <end position="619"/>
    </location>
</feature>
<sequence length="619" mass="69280">MKKILSSVLVAGMLASVGVTTSLAMGGPTGPKTDWQIQGKIGSVKLNPYDLTPLTAVIMNGGYNLSDIEVTIVPKENGQTIKYKVDKNRAKTYGGIPIFGLYPNYLNTVKVSYTKESFGKTEKVKDEEYKILTSGINLQPTGYTSQRGVPFEKVNVLKVEDGFKDRLYLVNNAPGKSIGKSSNSVWNNPMGGAMEWDEESSAFIVDTKGEIRWFFDNAKLMDWHNIYNRGLMMGFHQNNDGSLTWGFGQRYVKYDLMGKESFNRQLPLGYIDFSHAMDDMQNGNYLLRVASANTLRPDGKNVRTVRDVIIEVNQDGDVVDEWKLFEILDPYRSDVIKALDQGAVCLNIDASMAGKTLSDEDLAKMDESNNFGDIAGTGIGRNWAHVNSVDYDPTDDSIILSSRHQSAMIKIGRDKKVKWIAGAHKGWKDKFKDKLLTPVDSKGNKIVCEDGYSKCPGYLNENGGFDWTWTQHTAWRIDEKSDKRYIYMSVFDNGDARGIEQPALPTMKYSRAVVYKIDQEKMTIEQIWEYGKNRGNEWFSPVTSLTEYHADKDSIVVYSATAGMSFDLNSGVSVGEPKPEIDEFKWGAKEPSVQIQFIGTDAGYQAMPISLEKAFGKTK</sequence>